<dbReference type="InterPro" id="IPR000223">
    <property type="entry name" value="Pept_S26A_signal_pept_1"/>
</dbReference>
<feature type="domain" description="Peptidase S26" evidence="8">
    <location>
        <begin position="101"/>
        <end position="163"/>
    </location>
</feature>
<reference evidence="9" key="1">
    <citation type="submission" date="2021-05" db="EMBL/GenBank/DDBJ databases">
        <title>Complete genome sequence of the cellulolytic planctomycete Telmatocola sphagniphila SP2T and characterization of the first cellulase from planctomycetes.</title>
        <authorList>
            <person name="Rakitin A.L."/>
            <person name="Beletsky A.V."/>
            <person name="Naumoff D.G."/>
            <person name="Kulichevskaya I.S."/>
            <person name="Mardanov A.V."/>
            <person name="Ravin N.V."/>
            <person name="Dedysh S.N."/>
        </authorList>
    </citation>
    <scope>NUCLEOTIDE SEQUENCE</scope>
    <source>
        <strain evidence="9">SP2T</strain>
    </source>
</reference>
<dbReference type="PANTHER" id="PTHR43390">
    <property type="entry name" value="SIGNAL PEPTIDASE I"/>
    <property type="match status" value="1"/>
</dbReference>
<dbReference type="AlphaFoldDB" id="A0A8E6BCQ0"/>
<dbReference type="SUPFAM" id="SSF51306">
    <property type="entry name" value="LexA/Signal peptidase"/>
    <property type="match status" value="2"/>
</dbReference>
<dbReference type="KEGG" id="tsph:KIH39_11450"/>
<dbReference type="PRINTS" id="PR00727">
    <property type="entry name" value="LEADERPTASE"/>
</dbReference>
<organism evidence="9 10">
    <name type="scientific">Telmatocola sphagniphila</name>
    <dbReference type="NCBI Taxonomy" id="1123043"/>
    <lineage>
        <taxon>Bacteria</taxon>
        <taxon>Pseudomonadati</taxon>
        <taxon>Planctomycetota</taxon>
        <taxon>Planctomycetia</taxon>
        <taxon>Gemmatales</taxon>
        <taxon>Gemmataceae</taxon>
    </lineage>
</organism>
<dbReference type="Proteomes" id="UP000676194">
    <property type="component" value="Chromosome"/>
</dbReference>
<evidence type="ECO:0000259" key="8">
    <source>
        <dbReference type="Pfam" id="PF10502"/>
    </source>
</evidence>
<dbReference type="EC" id="3.4.21.89" evidence="3 7"/>
<dbReference type="GO" id="GO:0004252">
    <property type="term" value="F:serine-type endopeptidase activity"/>
    <property type="evidence" value="ECO:0007669"/>
    <property type="project" value="InterPro"/>
</dbReference>
<dbReference type="PROSITE" id="PS00761">
    <property type="entry name" value="SPASE_I_3"/>
    <property type="match status" value="1"/>
</dbReference>
<comment type="similarity">
    <text evidence="2 7">Belongs to the peptidase S26 family.</text>
</comment>
<evidence type="ECO:0000313" key="9">
    <source>
        <dbReference type="EMBL" id="QVL34490.1"/>
    </source>
</evidence>
<dbReference type="EMBL" id="CP074694">
    <property type="protein sequence ID" value="QVL34490.1"/>
    <property type="molecule type" value="Genomic_DNA"/>
</dbReference>
<evidence type="ECO:0000256" key="3">
    <source>
        <dbReference type="ARBA" id="ARBA00013208"/>
    </source>
</evidence>
<protein>
    <recommendedName>
        <fullName evidence="4 7">Signal peptidase I</fullName>
        <ecNumber evidence="3 7">3.4.21.89</ecNumber>
    </recommendedName>
</protein>
<comment type="subcellular location">
    <subcellularLocation>
        <location evidence="7">Membrane</location>
        <topology evidence="7">Single-pass type II membrane protein</topology>
    </subcellularLocation>
</comment>
<keyword evidence="7" id="KW-0645">Protease</keyword>
<dbReference type="CDD" id="cd06530">
    <property type="entry name" value="S26_SPase_I"/>
    <property type="match status" value="2"/>
</dbReference>
<dbReference type="NCBIfam" id="TIGR02227">
    <property type="entry name" value="sigpep_I_bact"/>
    <property type="match status" value="1"/>
</dbReference>
<gene>
    <name evidence="9" type="primary">lepB</name>
    <name evidence="9" type="ORF">KIH39_11450</name>
</gene>
<evidence type="ECO:0000256" key="6">
    <source>
        <dbReference type="PIRSR" id="PIRSR600223-1"/>
    </source>
</evidence>
<proteinExistence type="inferred from homology"/>
<dbReference type="PROSITE" id="PS00760">
    <property type="entry name" value="SPASE_I_2"/>
    <property type="match status" value="1"/>
</dbReference>
<dbReference type="GO" id="GO:0009003">
    <property type="term" value="F:signal peptidase activity"/>
    <property type="evidence" value="ECO:0007669"/>
    <property type="project" value="UniProtKB-EC"/>
</dbReference>
<sequence length="459" mass="52398">MSSPTSAPDIDSSPPNHSRRLAELFVLFIITIIFLRIIVIEPYGIPTGSMAPTLLGNHKQMFCPRCGHRIEIGDSAADLHSFCVNCGITALDYDSAKPILGDRVMVNKTLYFFRNPHRWEVAVFQCPSDYSKPYVKRVIGLPGESVQIRDGDIFINGELCRKSQEEALACSIPVWDYRFAPSLIGWSENFKIGPEKAFVLEPTQIRIEAAQLSQPSWIAYQNWSSENRRQEPILDLLPYNNSSRAISGQTVSDFLLKGKLMTEQDTGRFAIELTDGEARLQIDIEFHPEGSFIRLWNGKKLIREARCNAFRPNKPRSWVFSLVDRRASFSLDGSEWFPHYDLPAASQRKGVAEPFRFMAQGFNGAVSDLQLFRDIFYRDSGIHGVDKPFRLKDREYFMLGDNSQNSDDSRTWPIAGVPERNFLGKPFLLHQPSRMTHLSVGSSNYQFPSVDWNRIHWIH</sequence>
<accession>A0A8E6BCQ0</accession>
<feature type="domain" description="Peptidase S26" evidence="8">
    <location>
        <begin position="385"/>
        <end position="426"/>
    </location>
</feature>
<dbReference type="GO" id="GO:0006465">
    <property type="term" value="P:signal peptide processing"/>
    <property type="evidence" value="ECO:0007669"/>
    <property type="project" value="InterPro"/>
</dbReference>
<dbReference type="PANTHER" id="PTHR43390:SF1">
    <property type="entry name" value="CHLOROPLAST PROCESSING PEPTIDASE"/>
    <property type="match status" value="1"/>
</dbReference>
<evidence type="ECO:0000256" key="5">
    <source>
        <dbReference type="ARBA" id="ARBA00022801"/>
    </source>
</evidence>
<dbReference type="InterPro" id="IPR019758">
    <property type="entry name" value="Pept_S26A_signal_pept_1_CS"/>
</dbReference>
<dbReference type="RefSeq" id="WP_213499530.1">
    <property type="nucleotide sequence ID" value="NZ_CP074694.1"/>
</dbReference>
<keyword evidence="7" id="KW-0812">Transmembrane</keyword>
<keyword evidence="7" id="KW-0472">Membrane</keyword>
<evidence type="ECO:0000256" key="1">
    <source>
        <dbReference type="ARBA" id="ARBA00000677"/>
    </source>
</evidence>
<name>A0A8E6BCQ0_9BACT</name>
<dbReference type="Gene3D" id="2.10.109.10">
    <property type="entry name" value="Umud Fragment, subunit A"/>
    <property type="match status" value="2"/>
</dbReference>
<dbReference type="InterPro" id="IPR019757">
    <property type="entry name" value="Pept_S26A_signal_pept_1_Lys-AS"/>
</dbReference>
<dbReference type="InterPro" id="IPR036286">
    <property type="entry name" value="LexA/Signal_pep-like_sf"/>
</dbReference>
<evidence type="ECO:0000256" key="2">
    <source>
        <dbReference type="ARBA" id="ARBA00009370"/>
    </source>
</evidence>
<comment type="catalytic activity">
    <reaction evidence="1 7">
        <text>Cleavage of hydrophobic, N-terminal signal or leader sequences from secreted and periplasmic proteins.</text>
        <dbReference type="EC" id="3.4.21.89"/>
    </reaction>
</comment>
<evidence type="ECO:0000313" key="10">
    <source>
        <dbReference type="Proteomes" id="UP000676194"/>
    </source>
</evidence>
<dbReference type="GO" id="GO:0016020">
    <property type="term" value="C:membrane"/>
    <property type="evidence" value="ECO:0007669"/>
    <property type="project" value="UniProtKB-SubCell"/>
</dbReference>
<feature type="transmembrane region" description="Helical" evidence="7">
    <location>
        <begin position="21"/>
        <end position="39"/>
    </location>
</feature>
<keyword evidence="5 7" id="KW-0378">Hydrolase</keyword>
<evidence type="ECO:0000256" key="7">
    <source>
        <dbReference type="RuleBase" id="RU362042"/>
    </source>
</evidence>
<keyword evidence="7" id="KW-1133">Transmembrane helix</keyword>
<dbReference type="Pfam" id="PF10502">
    <property type="entry name" value="Peptidase_S26"/>
    <property type="match status" value="2"/>
</dbReference>
<dbReference type="InterPro" id="IPR019533">
    <property type="entry name" value="Peptidase_S26"/>
</dbReference>
<evidence type="ECO:0000256" key="4">
    <source>
        <dbReference type="ARBA" id="ARBA00019232"/>
    </source>
</evidence>
<keyword evidence="10" id="KW-1185">Reference proteome</keyword>
<feature type="active site" evidence="6">
    <location>
        <position position="49"/>
    </location>
</feature>
<feature type="active site" evidence="6">
    <location>
        <position position="136"/>
    </location>
</feature>